<reference evidence="2 3" key="1">
    <citation type="submission" date="2020-08" db="EMBL/GenBank/DDBJ databases">
        <title>Sequencing the genomes of 1000 actinobacteria strains.</title>
        <authorList>
            <person name="Klenk H.-P."/>
        </authorList>
    </citation>
    <scope>NUCLEOTIDE SEQUENCE [LARGE SCALE GENOMIC DNA]</scope>
    <source>
        <strain evidence="2 3">DSM 45486</strain>
    </source>
</reference>
<keyword evidence="3" id="KW-1185">Reference proteome</keyword>
<evidence type="ECO:0000313" key="2">
    <source>
        <dbReference type="EMBL" id="MBB5806801.1"/>
    </source>
</evidence>
<protein>
    <submittedName>
        <fullName evidence="2">Uncharacterized protein</fullName>
    </submittedName>
</protein>
<feature type="region of interest" description="Disordered" evidence="1">
    <location>
        <begin position="18"/>
        <end position="42"/>
    </location>
</feature>
<dbReference type="AlphaFoldDB" id="A0A7W9M473"/>
<comment type="caution">
    <text evidence="2">The sequence shown here is derived from an EMBL/GenBank/DDBJ whole genome shotgun (WGS) entry which is preliminary data.</text>
</comment>
<evidence type="ECO:0000256" key="1">
    <source>
        <dbReference type="SAM" id="MobiDB-lite"/>
    </source>
</evidence>
<feature type="compositionally biased region" description="Basic residues" evidence="1">
    <location>
        <begin position="174"/>
        <end position="183"/>
    </location>
</feature>
<feature type="compositionally biased region" description="Basic and acidic residues" evidence="1">
    <location>
        <begin position="260"/>
        <end position="270"/>
    </location>
</feature>
<feature type="compositionally biased region" description="Low complexity" evidence="1">
    <location>
        <begin position="228"/>
        <end position="240"/>
    </location>
</feature>
<feature type="region of interest" description="Disordered" evidence="1">
    <location>
        <begin position="421"/>
        <end position="441"/>
    </location>
</feature>
<dbReference type="EMBL" id="JACHMO010000001">
    <property type="protein sequence ID" value="MBB5806801.1"/>
    <property type="molecule type" value="Genomic_DNA"/>
</dbReference>
<feature type="region of interest" description="Disordered" evidence="1">
    <location>
        <begin position="161"/>
        <end position="277"/>
    </location>
</feature>
<name>A0A7W9M473_9PSEU</name>
<sequence length="441" mass="47107">MCGQPLFLQRVAHLGVWTSTPRHPGTTRRPRGELWGWSDQSTGRPSCPRVNPRVWAELYPGAAQGDGGPDLPRRGTFLCLWTTRSQPFTCVFGCRRTTRTSSPAREPRPIGISHHVRVIRGYWRQTSRNRPWFGGRSRLHTRARHGSGGRCGRRTRVPATVRRQIPTAPGCGSRRPRVRRRHPGTTPGEEEDRIPPRPRDGYLSPRQPTAPPRPVHADPCRPTPPNSHPTACATTAPTHHVSGRLTTRPPPTRRATGCPMDRRGDRERAGDQPTGGGTAAVCRAAAVWDAAVEGWPWPRVGRAAGRAGRRRGRWGWRAGNVGEHAGWVARPDSGAFVRALGGGGFVRSDERLGSAGGLPLRVAAGLRHSRLASGPACGLAPRSGLSAARPGTGAAGGAACGGLQVAGGWHAGVQRAAAGCGRAPDTAGGWRGQQARLPGDG</sequence>
<evidence type="ECO:0000313" key="3">
    <source>
        <dbReference type="Proteomes" id="UP000552097"/>
    </source>
</evidence>
<accession>A0A7W9M473</accession>
<organism evidence="2 3">
    <name type="scientific">Saccharothrix ecbatanensis</name>
    <dbReference type="NCBI Taxonomy" id="1105145"/>
    <lineage>
        <taxon>Bacteria</taxon>
        <taxon>Bacillati</taxon>
        <taxon>Actinomycetota</taxon>
        <taxon>Actinomycetes</taxon>
        <taxon>Pseudonocardiales</taxon>
        <taxon>Pseudonocardiaceae</taxon>
        <taxon>Saccharothrix</taxon>
    </lineage>
</organism>
<dbReference type="Proteomes" id="UP000552097">
    <property type="component" value="Unassembled WGS sequence"/>
</dbReference>
<gene>
    <name evidence="2" type="ORF">F4560_006569</name>
</gene>
<proteinExistence type="predicted"/>